<comment type="caution">
    <text evidence="4">The sequence shown here is derived from an EMBL/GenBank/DDBJ whole genome shotgun (WGS) entry which is preliminary data.</text>
</comment>
<dbReference type="RefSeq" id="WP_043533746.1">
    <property type="nucleotide sequence ID" value="NZ_BAABKU010000005.1"/>
</dbReference>
<reference evidence="4 5" key="1">
    <citation type="submission" date="2014-10" db="EMBL/GenBank/DDBJ databases">
        <title>Draft genome sequence of Actinoplanes utahensis NRRL 12052.</title>
        <authorList>
            <person name="Velasco-Bucheli B."/>
            <person name="del Cerro C."/>
            <person name="Hormigo D."/>
            <person name="Garcia J.L."/>
            <person name="Acebal C."/>
            <person name="Arroyo M."/>
            <person name="de la Mata I."/>
        </authorList>
    </citation>
    <scope>NUCLEOTIDE SEQUENCE [LARGE SCALE GENOMIC DNA]</scope>
    <source>
        <strain evidence="4 5">NRRL 12052</strain>
    </source>
</reference>
<proteinExistence type="inferred from homology"/>
<protein>
    <recommendedName>
        <fullName evidence="3">Peptidoglycan recognition protein family domain-containing protein</fullName>
    </recommendedName>
</protein>
<feature type="region of interest" description="Disordered" evidence="2">
    <location>
        <begin position="123"/>
        <end position="162"/>
    </location>
</feature>
<dbReference type="CDD" id="cd06583">
    <property type="entry name" value="PGRP"/>
    <property type="match status" value="1"/>
</dbReference>
<organism evidence="4 5">
    <name type="scientific">Actinoplanes utahensis</name>
    <dbReference type="NCBI Taxonomy" id="1869"/>
    <lineage>
        <taxon>Bacteria</taxon>
        <taxon>Bacillati</taxon>
        <taxon>Actinomycetota</taxon>
        <taxon>Actinomycetes</taxon>
        <taxon>Micromonosporales</taxon>
        <taxon>Micromonosporaceae</taxon>
        <taxon>Actinoplanes</taxon>
    </lineage>
</organism>
<dbReference type="InterPro" id="IPR036505">
    <property type="entry name" value="Amidase/PGRP_sf"/>
</dbReference>
<dbReference type="STRING" id="1869.MB27_41840"/>
<evidence type="ECO:0000313" key="4">
    <source>
        <dbReference type="EMBL" id="KHD72183.1"/>
    </source>
</evidence>
<dbReference type="Gene3D" id="3.40.80.10">
    <property type="entry name" value="Peptidoglycan recognition protein-like"/>
    <property type="match status" value="1"/>
</dbReference>
<dbReference type="OrthoDB" id="514320at2"/>
<evidence type="ECO:0000256" key="2">
    <source>
        <dbReference type="SAM" id="MobiDB-lite"/>
    </source>
</evidence>
<dbReference type="GO" id="GO:0008270">
    <property type="term" value="F:zinc ion binding"/>
    <property type="evidence" value="ECO:0007669"/>
    <property type="project" value="InterPro"/>
</dbReference>
<evidence type="ECO:0000259" key="3">
    <source>
        <dbReference type="SMART" id="SM00701"/>
    </source>
</evidence>
<dbReference type="InterPro" id="IPR006619">
    <property type="entry name" value="PGRP_domain_met/bac"/>
</dbReference>
<dbReference type="AlphaFoldDB" id="A0A0A6UAU7"/>
<feature type="region of interest" description="Disordered" evidence="2">
    <location>
        <begin position="195"/>
        <end position="214"/>
    </location>
</feature>
<comment type="similarity">
    <text evidence="1">Belongs to the N-acetylmuramoyl-L-alanine amidase 2 family.</text>
</comment>
<evidence type="ECO:0000313" key="5">
    <source>
        <dbReference type="Proteomes" id="UP000054537"/>
    </source>
</evidence>
<dbReference type="Gene3D" id="2.60.120.260">
    <property type="entry name" value="Galactose-binding domain-like"/>
    <property type="match status" value="1"/>
</dbReference>
<feature type="compositionally biased region" description="Basic and acidic residues" evidence="2">
    <location>
        <begin position="130"/>
        <end position="147"/>
    </location>
</feature>
<dbReference type="GO" id="GO:0009253">
    <property type="term" value="P:peptidoglycan catabolic process"/>
    <property type="evidence" value="ECO:0007669"/>
    <property type="project" value="InterPro"/>
</dbReference>
<dbReference type="EMBL" id="JRTT01000139">
    <property type="protein sequence ID" value="KHD72183.1"/>
    <property type="molecule type" value="Genomic_DNA"/>
</dbReference>
<feature type="domain" description="Peptidoglycan recognition protein family" evidence="3">
    <location>
        <begin position="230"/>
        <end position="381"/>
    </location>
</feature>
<dbReference type="InterPro" id="IPR002502">
    <property type="entry name" value="Amidase_domain"/>
</dbReference>
<accession>A0A0A6UAU7</accession>
<dbReference type="eggNOG" id="COG5479">
    <property type="taxonomic scope" value="Bacteria"/>
</dbReference>
<dbReference type="Pfam" id="PF01510">
    <property type="entry name" value="Amidase_2"/>
    <property type="match status" value="1"/>
</dbReference>
<dbReference type="SMART" id="SM00701">
    <property type="entry name" value="PGRP"/>
    <property type="match status" value="1"/>
</dbReference>
<dbReference type="SUPFAM" id="SSF55846">
    <property type="entry name" value="N-acetylmuramoyl-L-alanine amidase-like"/>
    <property type="match status" value="1"/>
</dbReference>
<dbReference type="PANTHER" id="PTHR11022:SF41">
    <property type="entry name" value="PEPTIDOGLYCAN-RECOGNITION PROTEIN LC-RELATED"/>
    <property type="match status" value="1"/>
</dbReference>
<dbReference type="GO" id="GO:0008745">
    <property type="term" value="F:N-acetylmuramoyl-L-alanine amidase activity"/>
    <property type="evidence" value="ECO:0007669"/>
    <property type="project" value="InterPro"/>
</dbReference>
<keyword evidence="5" id="KW-1185">Reference proteome</keyword>
<gene>
    <name evidence="4" type="ORF">MB27_41840</name>
</gene>
<dbReference type="PANTHER" id="PTHR11022">
    <property type="entry name" value="PEPTIDOGLYCAN RECOGNITION PROTEIN"/>
    <property type="match status" value="1"/>
</dbReference>
<dbReference type="Proteomes" id="UP000054537">
    <property type="component" value="Unassembled WGS sequence"/>
</dbReference>
<sequence length="724" mass="74682">MQRKLAIGVGAAVAVLAAGGGVAILNRTSAPSSAEPATTQAVAVAVPATDREVEPVTLPKPAGTTAPPKAETALRSLDIAPKTTTATKLDVPQRSTETFSMLGIAWTDPAAVPAGAMQVKTRSAATGRWSDWRTLEVSERGPDRGSEGQRPGSGATSPLWVGPSNGVAARIVPAAGKVEPLPAGLRIAMIDTGREAKSTGGQGGGMAAPSGSPSAQATAAAAPAAVPALPSYVSRAQWGADESIVVPDITVGSAVRAVFVHHTADPAGDDYTCDQSDDIVRGIQRWHVNVEKWSDIGYNYLVDKCGTLFEGRVGGVDKPVIGAHTYGFNTDTTGIAVIGTYTSIEASAAAQATVAKVAAARLGAYGFDPMTTVELTQRGTEGKWPEGTVHSFERISGHRDGYATECPGDKLYAQLPSLRIRTAANFAATPLTGATMIDGAPYVQKSVTANWSYTDNPAAGLTGFDLLVDGTKVGSAPPAARSAAVAVPAGKHTVSVRAVHSSGVTLPGAGYPVTGDPTAPTFTTSPFTVLRTGTYSATAAPVTVWFRATDNVKVSWIQVTQPQTAALAGTATSWSPTVKPGVATAYSLTARDHVGNARPFPYTRTVVLAPETSATRTGTWSGGGGTSNLNSNVLSTKVKNSKLTWTFTGNSAALLFQRTSVSGLADIYVDNVKVATVDLKSSATLYRQAVWTRNLAYGKHTVAVVAQGTAGRPWVISDGLAYVK</sequence>
<evidence type="ECO:0000256" key="1">
    <source>
        <dbReference type="ARBA" id="ARBA00007553"/>
    </source>
</evidence>
<name>A0A0A6UAU7_ACTUT</name>
<dbReference type="InterPro" id="IPR015510">
    <property type="entry name" value="PGRP"/>
</dbReference>